<gene>
    <name evidence="1" type="ORF">VITU9109_12053</name>
</gene>
<evidence type="ECO:0000313" key="1">
    <source>
        <dbReference type="EMBL" id="EGU47844.1"/>
    </source>
</evidence>
<reference evidence="1 2" key="1">
    <citation type="journal article" date="2012" name="Int. J. Syst. Evol. Microbiol.">
        <title>Vibrio caribbeanicus sp. nov., isolated from the marine sponge Scleritoderma cyanea.</title>
        <authorList>
            <person name="Hoffmann M."/>
            <person name="Monday S.R."/>
            <person name="Allard M.W."/>
            <person name="Strain E.A."/>
            <person name="Whittaker P."/>
            <person name="Naum M."/>
            <person name="McCarthy P.J."/>
            <person name="Lopez J.V."/>
            <person name="Fischer M."/>
            <person name="Brown E.W."/>
        </authorList>
    </citation>
    <scope>NUCLEOTIDE SEQUENCE [LARGE SCALE GENOMIC DNA]</scope>
    <source>
        <strain evidence="1 2">ATCC 19109</strain>
    </source>
</reference>
<dbReference type="Proteomes" id="UP000003836">
    <property type="component" value="Unassembled WGS sequence"/>
</dbReference>
<comment type="caution">
    <text evidence="1">The sequence shown here is derived from an EMBL/GenBank/DDBJ whole genome shotgun (WGS) entry which is preliminary data.</text>
</comment>
<sequence>MMTQGKELYLAYQEKEGGLLLEQNISVMHALNQHLHSNYR</sequence>
<proteinExistence type="predicted"/>
<evidence type="ECO:0000313" key="2">
    <source>
        <dbReference type="Proteomes" id="UP000003836"/>
    </source>
</evidence>
<organism evidence="1 2">
    <name type="scientific">Vibrio tubiashii ATCC 19109</name>
    <dbReference type="NCBI Taxonomy" id="1051646"/>
    <lineage>
        <taxon>Bacteria</taxon>
        <taxon>Pseudomonadati</taxon>
        <taxon>Pseudomonadota</taxon>
        <taxon>Gammaproteobacteria</taxon>
        <taxon>Vibrionales</taxon>
        <taxon>Vibrionaceae</taxon>
        <taxon>Vibrio</taxon>
        <taxon>Vibrio oreintalis group</taxon>
    </lineage>
</organism>
<accession>A0ABP2LEE2</accession>
<dbReference type="EMBL" id="AFWI01000204">
    <property type="protein sequence ID" value="EGU47844.1"/>
    <property type="molecule type" value="Genomic_DNA"/>
</dbReference>
<protein>
    <submittedName>
        <fullName evidence="1">Uncharacterized protein</fullName>
    </submittedName>
</protein>
<name>A0ABP2LEE2_9VIBR</name>
<keyword evidence="2" id="KW-1185">Reference proteome</keyword>